<dbReference type="PANTHER" id="PTHR31984">
    <property type="entry name" value="TRANSPORTER, PUTATIVE (DUF179)-RELATED"/>
    <property type="match status" value="1"/>
</dbReference>
<name>A0ABP0QEN9_9DINO</name>
<evidence type="ECO:0000313" key="1">
    <source>
        <dbReference type="EMBL" id="CAK9086108.1"/>
    </source>
</evidence>
<evidence type="ECO:0000313" key="2">
    <source>
        <dbReference type="Proteomes" id="UP001642484"/>
    </source>
</evidence>
<accession>A0ABP0QEN9</accession>
<sequence length="302" mass="33617">MAEEKEAWMLRICRAMPQECLALCRPWRCAALSCITDLKLSAGTPLEVALSVVAQRPHLLSLDASKCSAFHGDDALQQLSAVLRGVGHPKPRPWLRPGEGLQRLCLPLDAGLTRASCRCLQRLGLERWAFHSPPTRGAVLVSRPLFPGVEQPELIRSVILLLQHDRRGSVGILLNKQCKLELDLGRNTSAPVFFGGSMGHRVALLHASEELKGEEIAKGVFLTYQEDIMARAKDLVRWKQMSANELCWIYGYCQWHEGELDAEVLAGHIYSVAWKALAFCDSAFLQPPLSDNLWQHLASLLL</sequence>
<keyword evidence="2" id="KW-1185">Reference proteome</keyword>
<dbReference type="Pfam" id="PF02622">
    <property type="entry name" value="DUF179"/>
    <property type="match status" value="1"/>
</dbReference>
<dbReference type="Proteomes" id="UP001642484">
    <property type="component" value="Unassembled WGS sequence"/>
</dbReference>
<dbReference type="SUPFAM" id="SSF143456">
    <property type="entry name" value="VC0467-like"/>
    <property type="match status" value="1"/>
</dbReference>
<dbReference type="EMBL" id="CAXAMN010024362">
    <property type="protein sequence ID" value="CAK9086108.1"/>
    <property type="molecule type" value="Genomic_DNA"/>
</dbReference>
<dbReference type="PANTHER" id="PTHR31984:SF17">
    <property type="entry name" value="TRANSCRIPTIONAL REGULATOR"/>
    <property type="match status" value="1"/>
</dbReference>
<organism evidence="1 2">
    <name type="scientific">Durusdinium trenchii</name>
    <dbReference type="NCBI Taxonomy" id="1381693"/>
    <lineage>
        <taxon>Eukaryota</taxon>
        <taxon>Sar</taxon>
        <taxon>Alveolata</taxon>
        <taxon>Dinophyceae</taxon>
        <taxon>Suessiales</taxon>
        <taxon>Symbiodiniaceae</taxon>
        <taxon>Durusdinium</taxon>
    </lineage>
</organism>
<reference evidence="1 2" key="1">
    <citation type="submission" date="2024-02" db="EMBL/GenBank/DDBJ databases">
        <authorList>
            <person name="Chen Y."/>
            <person name="Shah S."/>
            <person name="Dougan E. K."/>
            <person name="Thang M."/>
            <person name="Chan C."/>
        </authorList>
    </citation>
    <scope>NUCLEOTIDE SEQUENCE [LARGE SCALE GENOMIC DNA]</scope>
</reference>
<comment type="caution">
    <text evidence="1">The sequence shown here is derived from an EMBL/GenBank/DDBJ whole genome shotgun (WGS) entry which is preliminary data.</text>
</comment>
<gene>
    <name evidence="1" type="ORF">CCMP2556_LOCUS41757</name>
</gene>
<dbReference type="Gene3D" id="3.40.1740.10">
    <property type="entry name" value="VC0467-like"/>
    <property type="match status" value="1"/>
</dbReference>
<protein>
    <submittedName>
        <fullName evidence="1">Uncharacterized protein</fullName>
    </submittedName>
</protein>
<proteinExistence type="predicted"/>
<dbReference type="InterPro" id="IPR003774">
    <property type="entry name" value="AlgH-like"/>
</dbReference>